<dbReference type="EMBL" id="SMCX01000013">
    <property type="protein sequence ID" value="TCW23377.1"/>
    <property type="molecule type" value="Genomic_DNA"/>
</dbReference>
<evidence type="ECO:0000313" key="7">
    <source>
        <dbReference type="EMBL" id="TCW23377.1"/>
    </source>
</evidence>
<dbReference type="SUPFAM" id="SSF53790">
    <property type="entry name" value="Tetrapyrrole methylase"/>
    <property type="match status" value="1"/>
</dbReference>
<feature type="domain" description="Tetrapyrrole methylase" evidence="6">
    <location>
        <begin position="10"/>
        <end position="222"/>
    </location>
</feature>
<evidence type="ECO:0000256" key="4">
    <source>
        <dbReference type="ARBA" id="ARBA00022691"/>
    </source>
</evidence>
<evidence type="ECO:0000259" key="6">
    <source>
        <dbReference type="Pfam" id="PF00590"/>
    </source>
</evidence>
<keyword evidence="4" id="KW-0949">S-adenosyl-L-methionine</keyword>
<dbReference type="InterPro" id="IPR006366">
    <property type="entry name" value="CobA/CysG_C"/>
</dbReference>
<dbReference type="InterPro" id="IPR014777">
    <property type="entry name" value="4pyrrole_Mease_sub1"/>
</dbReference>
<keyword evidence="3 7" id="KW-0808">Transferase</keyword>
<dbReference type="Proteomes" id="UP000295805">
    <property type="component" value="Unassembled WGS sequence"/>
</dbReference>
<gene>
    <name evidence="7" type="ORF">EDD19_11367</name>
</gene>
<evidence type="ECO:0000256" key="3">
    <source>
        <dbReference type="ARBA" id="ARBA00022679"/>
    </source>
</evidence>
<accession>A0A4R3ZSZ0</accession>
<organism evidence="7 8">
    <name type="scientific">Dietzia cinnamea</name>
    <dbReference type="NCBI Taxonomy" id="321318"/>
    <lineage>
        <taxon>Bacteria</taxon>
        <taxon>Bacillati</taxon>
        <taxon>Actinomycetota</taxon>
        <taxon>Actinomycetes</taxon>
        <taxon>Mycobacteriales</taxon>
        <taxon>Dietziaceae</taxon>
        <taxon>Dietzia</taxon>
    </lineage>
</organism>
<evidence type="ECO:0000313" key="8">
    <source>
        <dbReference type="Proteomes" id="UP000295805"/>
    </source>
</evidence>
<dbReference type="GO" id="GO:0032259">
    <property type="term" value="P:methylation"/>
    <property type="evidence" value="ECO:0007669"/>
    <property type="project" value="UniProtKB-KW"/>
</dbReference>
<dbReference type="Gene3D" id="3.30.950.10">
    <property type="entry name" value="Methyltransferase, Cobalt-precorrin-4 Transmethylase, Domain 2"/>
    <property type="match status" value="1"/>
</dbReference>
<dbReference type="CDD" id="cd11642">
    <property type="entry name" value="SUMT"/>
    <property type="match status" value="1"/>
</dbReference>
<sequence length="256" mass="25799">MTGEIECTGRVVLVGGGPGDPGLMTVAGLDAVRSADVVVTDRLGPVSILDELDPGIEVIGVGKVPFGPATPQEEINRILVEQARRGRTVVRLKGGDSFLFGRGAEEHLACTAAGVPVTVIPGVTSAFSVPALVGVPATHRGLSQGVSVISGHVPPGDPQSTLDYGALARSGTTLVLLMAVTTLPAITAELLAEKMPADTPAVLIENGSTPAQRILHGTLATIARQAAEAQVAPPAITVIGAVAALAGDLVTGPLFP</sequence>
<dbReference type="InterPro" id="IPR035996">
    <property type="entry name" value="4pyrrol_Methylase_sf"/>
</dbReference>
<keyword evidence="2 7" id="KW-0489">Methyltransferase</keyword>
<dbReference type="GO" id="GO:0019354">
    <property type="term" value="P:siroheme biosynthetic process"/>
    <property type="evidence" value="ECO:0007669"/>
    <property type="project" value="InterPro"/>
</dbReference>
<dbReference type="Gene3D" id="3.40.1010.10">
    <property type="entry name" value="Cobalt-precorrin-4 Transmethylase, Domain 1"/>
    <property type="match status" value="1"/>
</dbReference>
<evidence type="ECO:0000256" key="2">
    <source>
        <dbReference type="ARBA" id="ARBA00022603"/>
    </source>
</evidence>
<evidence type="ECO:0000256" key="1">
    <source>
        <dbReference type="ARBA" id="ARBA00012162"/>
    </source>
</evidence>
<dbReference type="FunFam" id="3.40.1010.10:FF:000001">
    <property type="entry name" value="Siroheme synthase"/>
    <property type="match status" value="1"/>
</dbReference>
<dbReference type="InterPro" id="IPR014776">
    <property type="entry name" value="4pyrrole_Mease_sub2"/>
</dbReference>
<reference evidence="7 8" key="1">
    <citation type="submission" date="2019-03" db="EMBL/GenBank/DDBJ databases">
        <title>Root nodule microbial communities of legume samples collected from USA, Mexico and Botswana.</title>
        <authorList>
            <person name="Hirsch A."/>
        </authorList>
    </citation>
    <scope>NUCLEOTIDE SEQUENCE [LARGE SCALE GENOMIC DNA]</scope>
    <source>
        <strain evidence="7 8">55</strain>
    </source>
</reference>
<comment type="caution">
    <text evidence="7">The sequence shown here is derived from an EMBL/GenBank/DDBJ whole genome shotgun (WGS) entry which is preliminary data.</text>
</comment>
<dbReference type="InterPro" id="IPR000878">
    <property type="entry name" value="4pyrrol_Mease"/>
</dbReference>
<dbReference type="PANTHER" id="PTHR45790:SF3">
    <property type="entry name" value="S-ADENOSYL-L-METHIONINE-DEPENDENT UROPORPHYRINOGEN III METHYLTRANSFERASE, CHLOROPLASTIC"/>
    <property type="match status" value="1"/>
</dbReference>
<dbReference type="NCBIfam" id="NF004790">
    <property type="entry name" value="PRK06136.1"/>
    <property type="match status" value="1"/>
</dbReference>
<dbReference type="NCBIfam" id="TIGR01469">
    <property type="entry name" value="cobA_cysG_Cterm"/>
    <property type="match status" value="1"/>
</dbReference>
<dbReference type="GeneID" id="89532144"/>
<name>A0A4R3ZSZ0_9ACTN</name>
<dbReference type="GO" id="GO:0004851">
    <property type="term" value="F:uroporphyrin-III C-methyltransferase activity"/>
    <property type="evidence" value="ECO:0007669"/>
    <property type="project" value="UniProtKB-EC"/>
</dbReference>
<dbReference type="RefSeq" id="WP_131885924.1">
    <property type="nucleotide sequence ID" value="NZ_CP143053.1"/>
</dbReference>
<dbReference type="PANTHER" id="PTHR45790">
    <property type="entry name" value="SIROHEME SYNTHASE-RELATED"/>
    <property type="match status" value="1"/>
</dbReference>
<dbReference type="InterPro" id="IPR050161">
    <property type="entry name" value="Siro_Cobalamin_biosynth"/>
</dbReference>
<dbReference type="Pfam" id="PF00590">
    <property type="entry name" value="TP_methylase"/>
    <property type="match status" value="1"/>
</dbReference>
<dbReference type="AlphaFoldDB" id="A0A4R3ZSZ0"/>
<keyword evidence="5" id="KW-0627">Porphyrin biosynthesis</keyword>
<evidence type="ECO:0000256" key="5">
    <source>
        <dbReference type="ARBA" id="ARBA00023244"/>
    </source>
</evidence>
<dbReference type="EC" id="2.1.1.107" evidence="1"/>
<proteinExistence type="predicted"/>
<protein>
    <recommendedName>
        <fullName evidence="1">uroporphyrinogen-III C-methyltransferase</fullName>
        <ecNumber evidence="1">2.1.1.107</ecNumber>
    </recommendedName>
</protein>